<evidence type="ECO:0000256" key="1">
    <source>
        <dbReference type="SAM" id="MobiDB-lite"/>
    </source>
</evidence>
<gene>
    <name evidence="2" type="ORF">CBM2594_B11015</name>
</gene>
<evidence type="ECO:0000313" key="2">
    <source>
        <dbReference type="EMBL" id="SPC22149.1"/>
    </source>
</evidence>
<dbReference type="AlphaFoldDB" id="A0A7Z7NNF1"/>
<accession>A0A7Z7NNF1</accession>
<name>A0A7Z7NNF1_9BURK</name>
<sequence>MRRLLRSWPQARLLIKWPFRPAGPLFDEMGTFDDYPSDMEAQPGQQHLPADQRHRGVAGRSRCFRRG</sequence>
<evidence type="ECO:0000313" key="3">
    <source>
        <dbReference type="Proteomes" id="UP000257139"/>
    </source>
</evidence>
<protein>
    <submittedName>
        <fullName evidence="2">Uncharacterized protein</fullName>
    </submittedName>
</protein>
<dbReference type="EMBL" id="LT978514">
    <property type="protein sequence ID" value="SPC22149.1"/>
    <property type="molecule type" value="Genomic_DNA"/>
</dbReference>
<feature type="region of interest" description="Disordered" evidence="1">
    <location>
        <begin position="30"/>
        <end position="67"/>
    </location>
</feature>
<organism evidence="2 3">
    <name type="scientific">Cupriavidus taiwanensis</name>
    <dbReference type="NCBI Taxonomy" id="164546"/>
    <lineage>
        <taxon>Bacteria</taxon>
        <taxon>Pseudomonadati</taxon>
        <taxon>Pseudomonadota</taxon>
        <taxon>Betaproteobacteria</taxon>
        <taxon>Burkholderiales</taxon>
        <taxon>Burkholderiaceae</taxon>
        <taxon>Cupriavidus</taxon>
    </lineage>
</organism>
<dbReference type="Proteomes" id="UP000257139">
    <property type="component" value="Chromosome CBM2594_b"/>
</dbReference>
<reference evidence="2 3" key="1">
    <citation type="submission" date="2018-01" db="EMBL/GenBank/DDBJ databases">
        <authorList>
            <person name="Clerissi C."/>
        </authorList>
    </citation>
    <scope>NUCLEOTIDE SEQUENCE [LARGE SCALE GENOMIC DNA]</scope>
    <source>
        <strain evidence="2">Cupriavidus taiwanensis STM 6021</strain>
    </source>
</reference>
<proteinExistence type="predicted"/>